<keyword evidence="7" id="KW-1185">Reference proteome</keyword>
<evidence type="ECO:0000313" key="6">
    <source>
        <dbReference type="EMBL" id="SFM67872.1"/>
    </source>
</evidence>
<comment type="function">
    <text evidence="4">Regulatory protein of the TOL plasmid xyl operons. XylS activates the xylXYZLTEGFJQKIH operon required for the degradation of toluene, m-xylene and p-xylene.</text>
</comment>
<name>A0A1I4STW3_9GAMM</name>
<dbReference type="Pfam" id="PF14525">
    <property type="entry name" value="AraC_binding_2"/>
    <property type="match status" value="1"/>
</dbReference>
<evidence type="ECO:0000256" key="3">
    <source>
        <dbReference type="ARBA" id="ARBA00023163"/>
    </source>
</evidence>
<accession>A0A1I4STW3</accession>
<dbReference type="Pfam" id="PF12833">
    <property type="entry name" value="HTH_18"/>
    <property type="match status" value="1"/>
</dbReference>
<dbReference type="Gene3D" id="2.60.120.10">
    <property type="entry name" value="Jelly Rolls"/>
    <property type="match status" value="1"/>
</dbReference>
<evidence type="ECO:0000313" key="7">
    <source>
        <dbReference type="Proteomes" id="UP000243629"/>
    </source>
</evidence>
<keyword evidence="3" id="KW-0804">Transcription</keyword>
<evidence type="ECO:0000256" key="4">
    <source>
        <dbReference type="ARBA" id="ARBA00037345"/>
    </source>
</evidence>
<dbReference type="InterPro" id="IPR018060">
    <property type="entry name" value="HTH_AraC"/>
</dbReference>
<dbReference type="RefSeq" id="WP_093476749.1">
    <property type="nucleotide sequence ID" value="NZ_FOUI01000011.1"/>
</dbReference>
<dbReference type="PANTHER" id="PTHR46796">
    <property type="entry name" value="HTH-TYPE TRANSCRIPTIONAL ACTIVATOR RHAS-RELATED"/>
    <property type="match status" value="1"/>
</dbReference>
<dbReference type="STRING" id="1720063.SAMN05216217_11170"/>
<dbReference type="OrthoDB" id="5740883at2"/>
<dbReference type="SMART" id="SM00342">
    <property type="entry name" value="HTH_ARAC"/>
    <property type="match status" value="1"/>
</dbReference>
<dbReference type="SUPFAM" id="SSF46689">
    <property type="entry name" value="Homeodomain-like"/>
    <property type="match status" value="2"/>
</dbReference>
<gene>
    <name evidence="6" type="ORF">SAMN05216217_11170</name>
</gene>
<dbReference type="PANTHER" id="PTHR46796:SF10">
    <property type="entry name" value="TRANSCRIPTIONAL ACTIVATOR FEAR"/>
    <property type="match status" value="1"/>
</dbReference>
<dbReference type="PROSITE" id="PS01124">
    <property type="entry name" value="HTH_ARAC_FAMILY_2"/>
    <property type="match status" value="1"/>
</dbReference>
<dbReference type="EMBL" id="FOUI01000011">
    <property type="protein sequence ID" value="SFM67872.1"/>
    <property type="molecule type" value="Genomic_DNA"/>
</dbReference>
<dbReference type="GO" id="GO:0003700">
    <property type="term" value="F:DNA-binding transcription factor activity"/>
    <property type="evidence" value="ECO:0007669"/>
    <property type="project" value="InterPro"/>
</dbReference>
<feature type="domain" description="HTH araC/xylS-type" evidence="5">
    <location>
        <begin position="151"/>
        <end position="249"/>
    </location>
</feature>
<dbReference type="InterPro" id="IPR011051">
    <property type="entry name" value="RmlC_Cupin_sf"/>
</dbReference>
<keyword evidence="2 6" id="KW-0238">DNA-binding</keyword>
<sequence>MIRARVLGLPEQASSHAHADHQMVVALDGRAEFEVEGRGGAVGRLQACLVPGSARHAFAGSRDNRMLILDLPADLRQLPAAEPLLRLFEQPRYLPLAGSLQGLLQFTSRQLELHAQAESPMLWHLSAALLHGLHDELFHAPQANHGRLDLLRLEQFVRANLERPLDVAELAAQQCLSPSHLHACFRREAGTTPHQFVLRLRVEEACRLLAETRLPLSEVAARCGFSSQSAMTHVLVRHTGRRPRQWRHAVA</sequence>
<proteinExistence type="predicted"/>
<evidence type="ECO:0000256" key="2">
    <source>
        <dbReference type="ARBA" id="ARBA00023125"/>
    </source>
</evidence>
<dbReference type="InterPro" id="IPR035418">
    <property type="entry name" value="AraC-bd_2"/>
</dbReference>
<keyword evidence="1" id="KW-0805">Transcription regulation</keyword>
<protein>
    <submittedName>
        <fullName evidence="6">AraC-type DNA-binding protein</fullName>
    </submittedName>
</protein>
<dbReference type="GO" id="GO:0043565">
    <property type="term" value="F:sequence-specific DNA binding"/>
    <property type="evidence" value="ECO:0007669"/>
    <property type="project" value="InterPro"/>
</dbReference>
<dbReference type="Gene3D" id="1.10.10.60">
    <property type="entry name" value="Homeodomain-like"/>
    <property type="match status" value="1"/>
</dbReference>
<reference evidence="7" key="1">
    <citation type="submission" date="2016-10" db="EMBL/GenBank/DDBJ databases">
        <authorList>
            <person name="Varghese N."/>
            <person name="Submissions S."/>
        </authorList>
    </citation>
    <scope>NUCLEOTIDE SEQUENCE [LARGE SCALE GENOMIC DNA]</scope>
    <source>
        <strain evidence="7">DSM 24213</strain>
    </source>
</reference>
<dbReference type="AlphaFoldDB" id="A0A1I4STW3"/>
<organism evidence="6 7">
    <name type="scientific">Halopseudomonas yangmingensis</name>
    <dbReference type="NCBI Taxonomy" id="1720063"/>
    <lineage>
        <taxon>Bacteria</taxon>
        <taxon>Pseudomonadati</taxon>
        <taxon>Pseudomonadota</taxon>
        <taxon>Gammaproteobacteria</taxon>
        <taxon>Pseudomonadales</taxon>
        <taxon>Pseudomonadaceae</taxon>
        <taxon>Halopseudomonas</taxon>
    </lineage>
</organism>
<evidence type="ECO:0000259" key="5">
    <source>
        <dbReference type="PROSITE" id="PS01124"/>
    </source>
</evidence>
<evidence type="ECO:0000256" key="1">
    <source>
        <dbReference type="ARBA" id="ARBA00023015"/>
    </source>
</evidence>
<dbReference type="InterPro" id="IPR014710">
    <property type="entry name" value="RmlC-like_jellyroll"/>
</dbReference>
<dbReference type="InterPro" id="IPR009057">
    <property type="entry name" value="Homeodomain-like_sf"/>
</dbReference>
<dbReference type="SUPFAM" id="SSF51182">
    <property type="entry name" value="RmlC-like cupins"/>
    <property type="match status" value="1"/>
</dbReference>
<dbReference type="Proteomes" id="UP000243629">
    <property type="component" value="Unassembled WGS sequence"/>
</dbReference>
<dbReference type="InterPro" id="IPR050204">
    <property type="entry name" value="AraC_XylS_family_regulators"/>
</dbReference>